<proteinExistence type="inferred from homology"/>
<dbReference type="InterPro" id="IPR006015">
    <property type="entry name" value="Universal_stress_UspA"/>
</dbReference>
<dbReference type="Proteomes" id="UP000035034">
    <property type="component" value="Unassembled WGS sequence"/>
</dbReference>
<dbReference type="InterPro" id="IPR014729">
    <property type="entry name" value="Rossmann-like_a/b/a_fold"/>
</dbReference>
<comment type="caution">
    <text evidence="3">The sequence shown here is derived from an EMBL/GenBank/DDBJ whole genome shotgun (WGS) entry which is preliminary data.</text>
</comment>
<dbReference type="Pfam" id="PF00582">
    <property type="entry name" value="Usp"/>
    <property type="match status" value="1"/>
</dbReference>
<dbReference type="AlphaFoldDB" id="H0QW26"/>
<accession>H0QW26</accession>
<dbReference type="PANTHER" id="PTHR46268">
    <property type="entry name" value="STRESS RESPONSE PROTEIN NHAX"/>
    <property type="match status" value="1"/>
</dbReference>
<dbReference type="PRINTS" id="PR01438">
    <property type="entry name" value="UNVRSLSTRESS"/>
</dbReference>
<name>H0QW26_9ACTN</name>
<protein>
    <recommendedName>
        <fullName evidence="2">UspA domain-containing protein</fullName>
    </recommendedName>
</protein>
<evidence type="ECO:0000313" key="3">
    <source>
        <dbReference type="EMBL" id="GAB17027.1"/>
    </source>
</evidence>
<comment type="similarity">
    <text evidence="1">Belongs to the universal stress protein A family.</text>
</comment>
<dbReference type="Gene3D" id="3.40.50.620">
    <property type="entry name" value="HUPs"/>
    <property type="match status" value="1"/>
</dbReference>
<evidence type="ECO:0000313" key="4">
    <source>
        <dbReference type="Proteomes" id="UP000035034"/>
    </source>
</evidence>
<dbReference type="STRING" id="1077974.GOEFS_018_00590"/>
<keyword evidence="4" id="KW-1185">Reference proteome</keyword>
<evidence type="ECO:0000259" key="2">
    <source>
        <dbReference type="Pfam" id="PF00582"/>
    </source>
</evidence>
<gene>
    <name evidence="3" type="ORF">GOEFS_018_00590</name>
</gene>
<reference evidence="3 4" key="1">
    <citation type="submission" date="2011-12" db="EMBL/GenBank/DDBJ databases">
        <title>Whole genome shotgun sequence of Gordonia effusa NBRC 100432.</title>
        <authorList>
            <person name="Yoshida I."/>
            <person name="Takarada H."/>
            <person name="Hosoyama A."/>
            <person name="Tsuchikane K."/>
            <person name="Katsumata H."/>
            <person name="Yamazaki S."/>
            <person name="Fujita N."/>
        </authorList>
    </citation>
    <scope>NUCLEOTIDE SEQUENCE [LARGE SCALE GENOMIC DNA]</scope>
    <source>
        <strain evidence="3 4">NBRC 100432</strain>
    </source>
</reference>
<dbReference type="EMBL" id="BAEH01000018">
    <property type="protein sequence ID" value="GAB17027.1"/>
    <property type="molecule type" value="Genomic_DNA"/>
</dbReference>
<dbReference type="PANTHER" id="PTHR46268:SF6">
    <property type="entry name" value="UNIVERSAL STRESS PROTEIN UP12"/>
    <property type="match status" value="1"/>
</dbReference>
<dbReference type="SUPFAM" id="SSF52402">
    <property type="entry name" value="Adenine nucleotide alpha hydrolases-like"/>
    <property type="match status" value="1"/>
</dbReference>
<dbReference type="CDD" id="cd23659">
    <property type="entry name" value="USP_At3g01520-like"/>
    <property type="match status" value="1"/>
</dbReference>
<organism evidence="3 4">
    <name type="scientific">Gordonia effusa NBRC 100432</name>
    <dbReference type="NCBI Taxonomy" id="1077974"/>
    <lineage>
        <taxon>Bacteria</taxon>
        <taxon>Bacillati</taxon>
        <taxon>Actinomycetota</taxon>
        <taxon>Actinomycetes</taxon>
        <taxon>Mycobacteriales</taxon>
        <taxon>Gordoniaceae</taxon>
        <taxon>Gordonia</taxon>
    </lineage>
</organism>
<feature type="domain" description="UspA" evidence="2">
    <location>
        <begin position="109"/>
        <end position="257"/>
    </location>
</feature>
<dbReference type="eggNOG" id="COG0589">
    <property type="taxonomic scope" value="Bacteria"/>
</dbReference>
<evidence type="ECO:0000256" key="1">
    <source>
        <dbReference type="ARBA" id="ARBA00008791"/>
    </source>
</evidence>
<dbReference type="InterPro" id="IPR006016">
    <property type="entry name" value="UspA"/>
</dbReference>
<sequence>MATGNADGAALELDAAEVYTDVLDTGLGPAESPLVQATAVVAAMPTLTAHIAVRRSFATVILENAMPTSLTCTHPPRVPASKPPPSIPSLHYPGAMSGDHSQENPRTVMMIAYDGSSNADRAIEYAGRFLNSNDAYVVTAWEPGSASPARLSSLAAGFGPLPDTTLDADIDEAIRAEAQTINTRGLELAAASGLTAKGSLVEVESTVWGALVAAADALKVDLLVTGTRGSSGLRALLHSSVAQRVLQHCHRPVFVVPEHCDQPPVVHP</sequence>